<dbReference type="Proteomes" id="UP000305654">
    <property type="component" value="Unassembled WGS sequence"/>
</dbReference>
<evidence type="ECO:0000256" key="4">
    <source>
        <dbReference type="ARBA" id="ARBA00022723"/>
    </source>
</evidence>
<dbReference type="InterPro" id="IPR013815">
    <property type="entry name" value="ATP_grasp_subdomain_1"/>
</dbReference>
<protein>
    <recommendedName>
        <fullName evidence="10">Succinate--CoA ligase [ADP-forming] subunit beta</fullName>
        <ecNumber evidence="10">6.2.1.5</ecNumber>
    </recommendedName>
    <alternativeName>
        <fullName evidence="10">Succinyl-CoA synthetase subunit beta</fullName>
        <shortName evidence="10">SCS-beta</shortName>
    </alternativeName>
</protein>
<evidence type="ECO:0000256" key="5">
    <source>
        <dbReference type="ARBA" id="ARBA00022741"/>
    </source>
</evidence>
<dbReference type="GO" id="GO:0004775">
    <property type="term" value="F:succinate-CoA ligase (ADP-forming) activity"/>
    <property type="evidence" value="ECO:0007669"/>
    <property type="project" value="UniProtKB-UniRule"/>
</dbReference>
<organism evidence="12 13">
    <name type="scientific">Lichenicoccus roseus</name>
    <dbReference type="NCBI Taxonomy" id="2683649"/>
    <lineage>
        <taxon>Bacteria</taxon>
        <taxon>Pseudomonadati</taxon>
        <taxon>Pseudomonadota</taxon>
        <taxon>Alphaproteobacteria</taxon>
        <taxon>Acetobacterales</taxon>
        <taxon>Acetobacteraceae</taxon>
        <taxon>Lichenicoccus</taxon>
    </lineage>
</organism>
<dbReference type="NCBIfam" id="TIGR01016">
    <property type="entry name" value="sucCoAbeta"/>
    <property type="match status" value="1"/>
</dbReference>
<feature type="binding site" evidence="10">
    <location>
        <position position="46"/>
    </location>
    <ligand>
        <name>ATP</name>
        <dbReference type="ChEBI" id="CHEBI:30616"/>
    </ligand>
</feature>
<keyword evidence="4 10" id="KW-0479">Metal-binding</keyword>
<feature type="binding site" evidence="10">
    <location>
        <position position="111"/>
    </location>
    <ligand>
        <name>ATP</name>
        <dbReference type="ChEBI" id="CHEBI:30616"/>
    </ligand>
</feature>
<dbReference type="FunFam" id="3.30.1490.20:FF:000002">
    <property type="entry name" value="Succinate--CoA ligase [ADP-forming] subunit beta"/>
    <property type="match status" value="1"/>
</dbReference>
<evidence type="ECO:0000256" key="2">
    <source>
        <dbReference type="ARBA" id="ARBA00022532"/>
    </source>
</evidence>
<comment type="caution">
    <text evidence="12">The sequence shown here is derived from an EMBL/GenBank/DDBJ whole genome shotgun (WGS) entry which is preliminary data.</text>
</comment>
<evidence type="ECO:0000256" key="8">
    <source>
        <dbReference type="ARBA" id="ARBA00052241"/>
    </source>
</evidence>
<dbReference type="FunFam" id="3.30.470.20:FF:000002">
    <property type="entry name" value="Succinate--CoA ligase [ADP-forming] subunit beta"/>
    <property type="match status" value="1"/>
</dbReference>
<dbReference type="NCBIfam" id="NF001913">
    <property type="entry name" value="PRK00696.1"/>
    <property type="match status" value="1"/>
</dbReference>
<dbReference type="Pfam" id="PF00549">
    <property type="entry name" value="Ligase_CoA"/>
    <property type="match status" value="1"/>
</dbReference>
<dbReference type="PIRSF" id="PIRSF001554">
    <property type="entry name" value="SucCS_beta"/>
    <property type="match status" value="1"/>
</dbReference>
<dbReference type="EC" id="6.2.1.5" evidence="10"/>
<dbReference type="GO" id="GO:0042709">
    <property type="term" value="C:succinate-CoA ligase complex"/>
    <property type="evidence" value="ECO:0007669"/>
    <property type="project" value="TreeGrafter"/>
</dbReference>
<dbReference type="Gene3D" id="3.40.50.261">
    <property type="entry name" value="Succinyl-CoA synthetase domains"/>
    <property type="match status" value="1"/>
</dbReference>
<comment type="pathway">
    <text evidence="9">One-carbon metabolism; formaldehyde assimilation via serine pathway.</text>
</comment>
<keyword evidence="7 10" id="KW-0460">Magnesium</keyword>
<comment type="cofactor">
    <cofactor evidence="10">
        <name>Mg(2+)</name>
        <dbReference type="ChEBI" id="CHEBI:18420"/>
    </cofactor>
    <text evidence="10">Binds 1 Mg(2+) ion per subunit.</text>
</comment>
<keyword evidence="3 10" id="KW-0436">Ligase</keyword>
<feature type="domain" description="ATP-grasp" evidence="11">
    <location>
        <begin position="9"/>
        <end position="236"/>
    </location>
</feature>
<keyword evidence="2 10" id="KW-0816">Tricarboxylic acid cycle</keyword>
<dbReference type="HAMAP" id="MF_00558">
    <property type="entry name" value="Succ_CoA_beta"/>
    <property type="match status" value="1"/>
</dbReference>
<dbReference type="InterPro" id="IPR016102">
    <property type="entry name" value="Succinyl-CoA_synth-like"/>
</dbReference>
<feature type="binding site" evidence="10">
    <location>
        <position position="222"/>
    </location>
    <ligand>
        <name>Mg(2+)</name>
        <dbReference type="ChEBI" id="CHEBI:18420"/>
    </ligand>
</feature>
<evidence type="ECO:0000256" key="10">
    <source>
        <dbReference type="HAMAP-Rule" id="MF_00558"/>
    </source>
</evidence>
<evidence type="ECO:0000256" key="1">
    <source>
        <dbReference type="ARBA" id="ARBA00009182"/>
    </source>
</evidence>
<dbReference type="GO" id="GO:0006099">
    <property type="term" value="P:tricarboxylic acid cycle"/>
    <property type="evidence" value="ECO:0007669"/>
    <property type="project" value="UniProtKB-UniRule"/>
</dbReference>
<dbReference type="RefSeq" id="WP_138325407.1">
    <property type="nucleotide sequence ID" value="NZ_VCDI01000002.1"/>
</dbReference>
<feature type="binding site" evidence="10">
    <location>
        <begin position="330"/>
        <end position="332"/>
    </location>
    <ligand>
        <name>substrate</name>
        <note>ligand shared with subunit alpha</note>
    </ligand>
</feature>
<dbReference type="InterPro" id="IPR017866">
    <property type="entry name" value="Succ-CoA_synthase_bsu_CS"/>
</dbReference>
<dbReference type="FunFam" id="3.40.50.261:FF:000001">
    <property type="entry name" value="Succinate--CoA ligase [ADP-forming] subunit beta"/>
    <property type="match status" value="1"/>
</dbReference>
<feature type="binding site" evidence="10">
    <location>
        <position position="108"/>
    </location>
    <ligand>
        <name>ATP</name>
        <dbReference type="ChEBI" id="CHEBI:30616"/>
    </ligand>
</feature>
<comment type="similarity">
    <text evidence="1 10">Belongs to the succinate/malate CoA ligase beta subunit family.</text>
</comment>
<keyword evidence="13" id="KW-1185">Reference proteome</keyword>
<evidence type="ECO:0000259" key="11">
    <source>
        <dbReference type="PROSITE" id="PS50975"/>
    </source>
</evidence>
<evidence type="ECO:0000256" key="6">
    <source>
        <dbReference type="ARBA" id="ARBA00022840"/>
    </source>
</evidence>
<dbReference type="GO" id="GO:0000287">
    <property type="term" value="F:magnesium ion binding"/>
    <property type="evidence" value="ECO:0007669"/>
    <property type="project" value="UniProtKB-UniRule"/>
</dbReference>
<dbReference type="GO" id="GO:0050074">
    <property type="term" value="F:malate-CoA ligase activity"/>
    <property type="evidence" value="ECO:0007669"/>
    <property type="project" value="UniProtKB-EC"/>
</dbReference>
<dbReference type="Gene3D" id="3.30.470.20">
    <property type="entry name" value="ATP-grasp fold, B domain"/>
    <property type="match status" value="1"/>
</dbReference>
<dbReference type="GO" id="GO:0006104">
    <property type="term" value="P:succinyl-CoA metabolic process"/>
    <property type="evidence" value="ECO:0007669"/>
    <property type="project" value="TreeGrafter"/>
</dbReference>
<dbReference type="InterPro" id="IPR005811">
    <property type="entry name" value="SUCC_ACL_C"/>
</dbReference>
<feature type="binding site" evidence="10">
    <location>
        <position position="116"/>
    </location>
    <ligand>
        <name>ATP</name>
        <dbReference type="ChEBI" id="CHEBI:30616"/>
    </ligand>
</feature>
<comment type="catalytic activity">
    <reaction evidence="8">
        <text>(S)-malate + ATP + CoA = (S)-malyl-CoA + ADP + phosphate</text>
        <dbReference type="Rhea" id="RHEA:26193"/>
        <dbReference type="ChEBI" id="CHEBI:15589"/>
        <dbReference type="ChEBI" id="CHEBI:30616"/>
        <dbReference type="ChEBI" id="CHEBI:43474"/>
        <dbReference type="ChEBI" id="CHEBI:57287"/>
        <dbReference type="ChEBI" id="CHEBI:57317"/>
        <dbReference type="ChEBI" id="CHEBI:456216"/>
        <dbReference type="EC" id="6.2.1.9"/>
    </reaction>
</comment>
<feature type="binding site" evidence="10">
    <location>
        <position position="208"/>
    </location>
    <ligand>
        <name>Mg(2+)</name>
        <dbReference type="ChEBI" id="CHEBI:18420"/>
    </ligand>
</feature>
<comment type="pathway">
    <text evidence="10">Carbohydrate metabolism; tricarboxylic acid cycle; succinate from succinyl-CoA (ligase route): step 1/1.</text>
</comment>
<keyword evidence="5 10" id="KW-0547">Nucleotide-binding</keyword>
<comment type="catalytic activity">
    <reaction evidence="10">
        <text>succinate + ATP + CoA = succinyl-CoA + ADP + phosphate</text>
        <dbReference type="Rhea" id="RHEA:17661"/>
        <dbReference type="ChEBI" id="CHEBI:30031"/>
        <dbReference type="ChEBI" id="CHEBI:30616"/>
        <dbReference type="ChEBI" id="CHEBI:43474"/>
        <dbReference type="ChEBI" id="CHEBI:57287"/>
        <dbReference type="ChEBI" id="CHEBI:57292"/>
        <dbReference type="ChEBI" id="CHEBI:456216"/>
        <dbReference type="EC" id="6.2.1.5"/>
    </reaction>
</comment>
<evidence type="ECO:0000256" key="3">
    <source>
        <dbReference type="ARBA" id="ARBA00022598"/>
    </source>
</evidence>
<dbReference type="SUPFAM" id="SSF56059">
    <property type="entry name" value="Glutathione synthetase ATP-binding domain-like"/>
    <property type="match status" value="1"/>
</dbReference>
<dbReference type="Gene3D" id="3.30.1490.20">
    <property type="entry name" value="ATP-grasp fold, A domain"/>
    <property type="match status" value="1"/>
</dbReference>
<comment type="function">
    <text evidence="10">Succinyl-CoA synthetase functions in the citric acid cycle (TCA), coupling the hydrolysis of succinyl-CoA to the synthesis of either ATP or GTP and thus represents the only step of substrate-level phosphorylation in the TCA. The beta subunit provides nucleotide specificity of the enzyme and binds the substrate succinate, while the binding sites for coenzyme A and phosphate are found in the alpha subunit.</text>
</comment>
<proteinExistence type="inferred from homology"/>
<dbReference type="OrthoDB" id="9802602at2"/>
<gene>
    <name evidence="10 12" type="primary">sucC</name>
    <name evidence="12" type="ORF">FE263_07950</name>
</gene>
<reference evidence="12 13" key="1">
    <citation type="submission" date="2019-05" db="EMBL/GenBank/DDBJ databases">
        <authorList>
            <person name="Pankratov T."/>
            <person name="Grouzdev D."/>
        </authorList>
    </citation>
    <scope>NUCLEOTIDE SEQUENCE [LARGE SCALE GENOMIC DNA]</scope>
    <source>
        <strain evidence="12 13">KEBCLARHB70R</strain>
    </source>
</reference>
<name>A0A5R9J9U9_9PROT</name>
<dbReference type="AlphaFoldDB" id="A0A5R9J9U9"/>
<sequence>MNIHEYQAKTLLKGFGMPVLEGRVARSPEEALIAARTLAGPVIVVKSQIHAGGRGAGRFKEDPNGKGGVRLVKSPDEAEEAARAMLNSTLVTKQTGPAGRVVHRLYIEDGCDIARELYLSLLVDRSTGRVTIVASEEGGMEIEEVASHSPEKIISQSIDPATGFSGYVGRKVARQLGLAGKTAAAFTRVVQSAYDAFVKLDCAIIEINPLVVTGAGTLVALDAKVSFDDNALFRHPELEELRDEAEEDPKELEAARHGLSYIALDGNIGCMVNGAGLAMATMDIIKLEGAEPANFLDVGGGATKERVVAAFKILLSDPNVEGLLVNIFGGIMRCDIIAQAVIEASREVKLHVPLVVRLEGTNVELGQKLIDESGLPIINADDLSDAARKIVAAVKSETAKKGARA</sequence>
<dbReference type="GO" id="GO:0005829">
    <property type="term" value="C:cytosol"/>
    <property type="evidence" value="ECO:0007669"/>
    <property type="project" value="TreeGrafter"/>
</dbReference>
<accession>A0A5R9J9U9</accession>
<dbReference type="Pfam" id="PF08442">
    <property type="entry name" value="ATP-grasp_2"/>
    <property type="match status" value="1"/>
</dbReference>
<evidence type="ECO:0000256" key="7">
    <source>
        <dbReference type="ARBA" id="ARBA00022842"/>
    </source>
</evidence>
<evidence type="ECO:0000313" key="13">
    <source>
        <dbReference type="Proteomes" id="UP000305654"/>
    </source>
</evidence>
<dbReference type="GO" id="GO:0004776">
    <property type="term" value="F:succinate-CoA ligase (GDP-forming) activity"/>
    <property type="evidence" value="ECO:0007669"/>
    <property type="project" value="RHEA"/>
</dbReference>
<comment type="subunit">
    <text evidence="10">Heterotetramer of two alpha and two beta subunits.</text>
</comment>
<dbReference type="InterPro" id="IPR011761">
    <property type="entry name" value="ATP-grasp"/>
</dbReference>
<dbReference type="PANTHER" id="PTHR11815">
    <property type="entry name" value="SUCCINYL-COA SYNTHETASE BETA CHAIN"/>
    <property type="match status" value="1"/>
</dbReference>
<dbReference type="PROSITE" id="PS50975">
    <property type="entry name" value="ATP_GRASP"/>
    <property type="match status" value="1"/>
</dbReference>
<comment type="catalytic activity">
    <reaction evidence="10">
        <text>GTP + succinate + CoA = succinyl-CoA + GDP + phosphate</text>
        <dbReference type="Rhea" id="RHEA:22120"/>
        <dbReference type="ChEBI" id="CHEBI:30031"/>
        <dbReference type="ChEBI" id="CHEBI:37565"/>
        <dbReference type="ChEBI" id="CHEBI:43474"/>
        <dbReference type="ChEBI" id="CHEBI:57287"/>
        <dbReference type="ChEBI" id="CHEBI:57292"/>
        <dbReference type="ChEBI" id="CHEBI:58189"/>
    </reaction>
</comment>
<evidence type="ECO:0000313" key="12">
    <source>
        <dbReference type="EMBL" id="TLU73327.1"/>
    </source>
</evidence>
<keyword evidence="6 10" id="KW-0067">ATP-binding</keyword>
<dbReference type="InterPro" id="IPR013650">
    <property type="entry name" value="ATP-grasp_succ-CoA_synth-type"/>
</dbReference>
<evidence type="ECO:0000256" key="9">
    <source>
        <dbReference type="ARBA" id="ARBA00060690"/>
    </source>
</evidence>
<dbReference type="GO" id="GO:0005524">
    <property type="term" value="F:ATP binding"/>
    <property type="evidence" value="ECO:0007669"/>
    <property type="project" value="UniProtKB-UniRule"/>
</dbReference>
<dbReference type="InterPro" id="IPR005809">
    <property type="entry name" value="Succ_CoA_ligase-like_bsu"/>
</dbReference>
<feature type="binding site" evidence="10">
    <location>
        <begin position="53"/>
        <end position="55"/>
    </location>
    <ligand>
        <name>ATP</name>
        <dbReference type="ChEBI" id="CHEBI:30616"/>
    </ligand>
</feature>
<dbReference type="SUPFAM" id="SSF52210">
    <property type="entry name" value="Succinyl-CoA synthetase domains"/>
    <property type="match status" value="1"/>
</dbReference>
<dbReference type="EMBL" id="VCDI01000002">
    <property type="protein sequence ID" value="TLU73327.1"/>
    <property type="molecule type" value="Genomic_DNA"/>
</dbReference>
<dbReference type="PANTHER" id="PTHR11815:SF10">
    <property type="entry name" value="SUCCINATE--COA LIGASE [GDP-FORMING] SUBUNIT BETA, MITOCHONDRIAL"/>
    <property type="match status" value="1"/>
</dbReference>
<dbReference type="UniPathway" id="UPA00223">
    <property type="reaction ID" value="UER00999"/>
</dbReference>
<feature type="binding site" evidence="10">
    <location>
        <position position="273"/>
    </location>
    <ligand>
        <name>substrate</name>
        <note>ligand shared with subunit alpha</note>
    </ligand>
</feature>
<dbReference type="PROSITE" id="PS01217">
    <property type="entry name" value="SUCCINYL_COA_LIG_3"/>
    <property type="match status" value="1"/>
</dbReference>